<evidence type="ECO:0000259" key="6">
    <source>
        <dbReference type="PROSITE" id="PS51737"/>
    </source>
</evidence>
<dbReference type="Proteomes" id="UP000183585">
    <property type="component" value="Unassembled WGS sequence"/>
</dbReference>
<feature type="coiled-coil region" evidence="3">
    <location>
        <begin position="397"/>
        <end position="449"/>
    </location>
</feature>
<keyword evidence="2" id="KW-0233">DNA recombination</keyword>
<feature type="domain" description="Recombinase" evidence="6">
    <location>
        <begin position="174"/>
        <end position="310"/>
    </location>
</feature>
<dbReference type="Gene3D" id="3.90.1750.20">
    <property type="entry name" value="Putative Large Serine Recombinase, Chain B, Domain 2"/>
    <property type="match status" value="1"/>
</dbReference>
<organism evidence="7 8">
    <name type="scientific">Micromonospora carbonacea</name>
    <dbReference type="NCBI Taxonomy" id="47853"/>
    <lineage>
        <taxon>Bacteria</taxon>
        <taxon>Bacillati</taxon>
        <taxon>Actinomycetota</taxon>
        <taxon>Actinomycetes</taxon>
        <taxon>Micromonosporales</taxon>
        <taxon>Micromonosporaceae</taxon>
        <taxon>Micromonospora</taxon>
    </lineage>
</organism>
<evidence type="ECO:0000256" key="1">
    <source>
        <dbReference type="ARBA" id="ARBA00023125"/>
    </source>
</evidence>
<dbReference type="EMBL" id="FMCT01000008">
    <property type="protein sequence ID" value="SCF33160.1"/>
    <property type="molecule type" value="Genomic_DNA"/>
</dbReference>
<dbReference type="PROSITE" id="PS51736">
    <property type="entry name" value="RECOMBINASES_3"/>
    <property type="match status" value="1"/>
</dbReference>
<name>A0A1C4ZJB7_9ACTN</name>
<keyword evidence="3" id="KW-0175">Coiled coil</keyword>
<dbReference type="PANTHER" id="PTHR30461:SF2">
    <property type="entry name" value="SERINE RECOMBINASE PINE-RELATED"/>
    <property type="match status" value="1"/>
</dbReference>
<dbReference type="InterPro" id="IPR050639">
    <property type="entry name" value="SSR_resolvase"/>
</dbReference>
<dbReference type="SUPFAM" id="SSF53041">
    <property type="entry name" value="Resolvase-like"/>
    <property type="match status" value="1"/>
</dbReference>
<accession>A0A1C4ZJB7</accession>
<proteinExistence type="predicted"/>
<evidence type="ECO:0000256" key="3">
    <source>
        <dbReference type="SAM" id="Coils"/>
    </source>
</evidence>
<dbReference type="InterPro" id="IPR036162">
    <property type="entry name" value="Resolvase-like_N_sf"/>
</dbReference>
<dbReference type="AlphaFoldDB" id="A0A1C4ZJB7"/>
<dbReference type="InterPro" id="IPR038109">
    <property type="entry name" value="DNA_bind_recomb_sf"/>
</dbReference>
<dbReference type="Gene3D" id="3.40.50.1390">
    <property type="entry name" value="Resolvase, N-terminal catalytic domain"/>
    <property type="match status" value="1"/>
</dbReference>
<feature type="domain" description="Resolvase/invertase-type recombinase catalytic" evidence="5">
    <location>
        <begin position="8"/>
        <end position="170"/>
    </location>
</feature>
<dbReference type="InterPro" id="IPR025827">
    <property type="entry name" value="Zn_ribbon_recom_dom"/>
</dbReference>
<evidence type="ECO:0000256" key="4">
    <source>
        <dbReference type="SAM" id="MobiDB-lite"/>
    </source>
</evidence>
<dbReference type="SMART" id="SM00857">
    <property type="entry name" value="Resolvase"/>
    <property type="match status" value="1"/>
</dbReference>
<dbReference type="RefSeq" id="WP_074475972.1">
    <property type="nucleotide sequence ID" value="NZ_FMCT01000008.1"/>
</dbReference>
<feature type="compositionally biased region" description="Basic and acidic residues" evidence="4">
    <location>
        <begin position="225"/>
        <end position="244"/>
    </location>
</feature>
<dbReference type="Pfam" id="PF07508">
    <property type="entry name" value="Recombinase"/>
    <property type="match status" value="1"/>
</dbReference>
<dbReference type="GO" id="GO:0003677">
    <property type="term" value="F:DNA binding"/>
    <property type="evidence" value="ECO:0007669"/>
    <property type="project" value="UniProtKB-KW"/>
</dbReference>
<evidence type="ECO:0000313" key="7">
    <source>
        <dbReference type="EMBL" id="SCF33160.1"/>
    </source>
</evidence>
<evidence type="ECO:0000256" key="2">
    <source>
        <dbReference type="ARBA" id="ARBA00023172"/>
    </source>
</evidence>
<dbReference type="GO" id="GO:0000150">
    <property type="term" value="F:DNA strand exchange activity"/>
    <property type="evidence" value="ECO:0007669"/>
    <property type="project" value="InterPro"/>
</dbReference>
<keyword evidence="8" id="KW-1185">Reference proteome</keyword>
<dbReference type="InterPro" id="IPR006119">
    <property type="entry name" value="Resolv_N"/>
</dbReference>
<dbReference type="PANTHER" id="PTHR30461">
    <property type="entry name" value="DNA-INVERTASE FROM LAMBDOID PROPHAGE"/>
    <property type="match status" value="1"/>
</dbReference>
<dbReference type="InterPro" id="IPR011109">
    <property type="entry name" value="DNA_bind_recombinase_dom"/>
</dbReference>
<keyword evidence="1" id="KW-0238">DNA-binding</keyword>
<sequence>MTGRRPLRASLYVRLSKAADERNLSKQGMVDDLRRLCTAHGFAEVALHVDDGASGGIRNRPAFKAWLADATEGHADVLVAWHVDRLSREGLNVAAVILDVIEGKDPETGQVVRPPVRLIGFYDRLDSADGEGFRLNFLIKAELARAELSRMKSRAQARVRRMRKEKRAIGGLTPYGYQRAARGSLELEHDPVSAPILQDMVRRVIDGASVGSVARDLNARGVLSPRDHAAMRDTGQPRKNKETGEPLPRQAWTDETVRRMLTNPVLLGCLTEDKKIVRNGDGSPVRRGEALISDDEWAALQGTINGAKRPKTRKAPDALLSGEVNCPECGSVLHYHYLVKPDRKQEYKYYRCAGRTRKGNGCTAAALRAEELEQAVTDFILTTFGDLEIMKKVYVPGDDVATRLAEVEERLSELREDRKAGLYRGEQGAAEFREMYASLEQQREELEALPSRPEGWKYIPSGRTYRQQWNGADTVGRRKTLNEAGVKIWAAKCTTDNASEILTQLQKLPDPPQGLIGMRDGIALMITVGDDIESRLSGNPDAVAQWGPDSDWETPALKLN</sequence>
<protein>
    <submittedName>
        <fullName evidence="7">Site-specific DNA recombinase</fullName>
    </submittedName>
</protein>
<reference evidence="8" key="1">
    <citation type="submission" date="2016-06" db="EMBL/GenBank/DDBJ databases">
        <authorList>
            <person name="Varghese N."/>
            <person name="Submissions Spin"/>
        </authorList>
    </citation>
    <scope>NUCLEOTIDE SEQUENCE [LARGE SCALE GENOMIC DNA]</scope>
    <source>
        <strain evidence="8">DSM 43168</strain>
    </source>
</reference>
<dbReference type="PROSITE" id="PS51737">
    <property type="entry name" value="RECOMBINASE_DNA_BIND"/>
    <property type="match status" value="1"/>
</dbReference>
<feature type="region of interest" description="Disordered" evidence="4">
    <location>
        <begin position="539"/>
        <end position="560"/>
    </location>
</feature>
<dbReference type="CDD" id="cd00338">
    <property type="entry name" value="Ser_Recombinase"/>
    <property type="match status" value="1"/>
</dbReference>
<evidence type="ECO:0000313" key="8">
    <source>
        <dbReference type="Proteomes" id="UP000183585"/>
    </source>
</evidence>
<evidence type="ECO:0000259" key="5">
    <source>
        <dbReference type="PROSITE" id="PS51736"/>
    </source>
</evidence>
<dbReference type="Pfam" id="PF13408">
    <property type="entry name" value="Zn_ribbon_recom"/>
    <property type="match status" value="1"/>
</dbReference>
<dbReference type="Pfam" id="PF00239">
    <property type="entry name" value="Resolvase"/>
    <property type="match status" value="1"/>
</dbReference>
<gene>
    <name evidence="7" type="ORF">GA0070563_108267</name>
</gene>
<feature type="region of interest" description="Disordered" evidence="4">
    <location>
        <begin position="219"/>
        <end position="248"/>
    </location>
</feature>